<sequence>MFWLMIVFGLMCVLAGYALSRFGPHLFPVKPKPAVSSDLAGVRPWRLRPPLQPTSPRGSISRRPPRTRRPFPSSPSGSTPWRPSSHAPPRPRPRRSPPPP</sequence>
<feature type="compositionally biased region" description="Basic residues" evidence="1">
    <location>
        <begin position="89"/>
        <end position="100"/>
    </location>
</feature>
<dbReference type="EMBL" id="CP068570">
    <property type="protein sequence ID" value="QQZ50474.1"/>
    <property type="molecule type" value="Genomic_DNA"/>
</dbReference>
<reference evidence="2" key="1">
    <citation type="submission" date="2021-01" db="EMBL/GenBank/DDBJ databases">
        <title>Genome sequence of Phenylobacterium sp. 20VBR1 isolated from a valley glaceir, Ny-Alesund, Svalbard.</title>
        <authorList>
            <person name="Thomas F.A."/>
            <person name="Krishnan K.P."/>
            <person name="Sinha R.K."/>
        </authorList>
    </citation>
    <scope>NUCLEOTIDE SEQUENCE</scope>
    <source>
        <strain evidence="2">20VBR1</strain>
    </source>
</reference>
<proteinExistence type="predicted"/>
<evidence type="ECO:0000256" key="1">
    <source>
        <dbReference type="SAM" id="MobiDB-lite"/>
    </source>
</evidence>
<organism evidence="2">
    <name type="scientific">Phenylobacterium glaciei</name>
    <dbReference type="NCBI Taxonomy" id="2803784"/>
    <lineage>
        <taxon>Bacteria</taxon>
        <taxon>Pseudomonadati</taxon>
        <taxon>Pseudomonadota</taxon>
        <taxon>Alphaproteobacteria</taxon>
        <taxon>Caulobacterales</taxon>
        <taxon>Caulobacteraceae</taxon>
        <taxon>Phenylobacterium</taxon>
    </lineage>
</organism>
<name>A0A974P4Y4_9CAUL</name>
<feature type="region of interest" description="Disordered" evidence="1">
    <location>
        <begin position="33"/>
        <end position="100"/>
    </location>
</feature>
<feature type="compositionally biased region" description="Low complexity" evidence="1">
    <location>
        <begin position="70"/>
        <end position="85"/>
    </location>
</feature>
<evidence type="ECO:0000313" key="2">
    <source>
        <dbReference type="EMBL" id="QQZ50474.1"/>
    </source>
</evidence>
<accession>A0A974P4Y4</accession>
<protein>
    <submittedName>
        <fullName evidence="2">Uncharacterized protein</fullName>
    </submittedName>
</protein>
<gene>
    <name evidence="2" type="ORF">JKL49_02315</name>
</gene>
<dbReference type="AlphaFoldDB" id="A0A974P4Y4"/>